<dbReference type="PANTHER" id="PTHR33562:SF2">
    <property type="entry name" value="PROTEIN QUIVER"/>
    <property type="match status" value="1"/>
</dbReference>
<keyword evidence="4 9" id="KW-0732">Signal</keyword>
<reference evidence="11" key="3">
    <citation type="submission" date="2019-08" db="EMBL/GenBank/DDBJ databases">
        <authorList>
            <consortium name="Photinus pyralis genome working group"/>
            <person name="Fallon T.R."/>
            <person name="Sander Lower S.E."/>
            <person name="Weng J.-K."/>
        </authorList>
    </citation>
    <scope>NUCLEOTIDE SEQUENCE</scope>
    <source>
        <strain evidence="11">1611_PpyrPB1</strain>
        <tissue evidence="11">Whole body</tissue>
    </source>
</reference>
<dbReference type="GO" id="GO:0030431">
    <property type="term" value="P:sleep"/>
    <property type="evidence" value="ECO:0007669"/>
    <property type="project" value="InterPro"/>
</dbReference>
<proteinExistence type="predicted"/>
<dbReference type="InterPro" id="IPR045860">
    <property type="entry name" value="Snake_toxin-like_sf"/>
</dbReference>
<keyword evidence="2" id="KW-0336">GPI-anchor</keyword>
<keyword evidence="12" id="KW-1185">Reference proteome</keyword>
<evidence type="ECO:0000313" key="12">
    <source>
        <dbReference type="Proteomes" id="UP000327044"/>
    </source>
</evidence>
<protein>
    <submittedName>
        <fullName evidence="10">Uncharacterized protein</fullName>
    </submittedName>
</protein>
<reference evidence="10" key="1">
    <citation type="journal article" date="2016" name="Sci. Rep.">
        <title>Molecular characterization of firefly nuptial gifts: a multi-omics approach sheds light on postcopulatory sexual selection.</title>
        <authorList>
            <person name="Al-Wathiqui N."/>
            <person name="Fallon T.R."/>
            <person name="South A."/>
            <person name="Weng J.K."/>
            <person name="Lewis S.M."/>
        </authorList>
    </citation>
    <scope>NUCLEOTIDE SEQUENCE</scope>
</reference>
<dbReference type="InParanoid" id="A0A1Y1MJX9"/>
<accession>A0A1Y1MJX9</accession>
<dbReference type="EMBL" id="GEZM01029629">
    <property type="protein sequence ID" value="JAV86031.1"/>
    <property type="molecule type" value="Transcribed_RNA"/>
</dbReference>
<dbReference type="Pfam" id="PF17064">
    <property type="entry name" value="QVR"/>
    <property type="match status" value="1"/>
</dbReference>
<dbReference type="InterPro" id="IPR031424">
    <property type="entry name" value="QVR-like"/>
</dbReference>
<evidence type="ECO:0000256" key="3">
    <source>
        <dbReference type="ARBA" id="ARBA00022692"/>
    </source>
</evidence>
<name>A0A1Y1MJX9_PHOPY</name>
<comment type="subcellular location">
    <subcellularLocation>
        <location evidence="1">Membrane</location>
        <topology evidence="1">Lipid-anchor</topology>
        <topology evidence="1">GPI-anchor</topology>
    </subcellularLocation>
</comment>
<dbReference type="PANTHER" id="PTHR33562">
    <property type="entry name" value="ATILLA, ISOFORM B-RELATED-RELATED"/>
    <property type="match status" value="1"/>
</dbReference>
<dbReference type="EMBL" id="VVIM01000007">
    <property type="protein sequence ID" value="KAB0795783.1"/>
    <property type="molecule type" value="Genomic_DNA"/>
</dbReference>
<evidence type="ECO:0000256" key="5">
    <source>
        <dbReference type="ARBA" id="ARBA00022989"/>
    </source>
</evidence>
<keyword evidence="8" id="KW-0449">Lipoprotein</keyword>
<dbReference type="Proteomes" id="UP000327044">
    <property type="component" value="Unassembled WGS sequence"/>
</dbReference>
<dbReference type="InterPro" id="IPR050975">
    <property type="entry name" value="Sleep_regulator"/>
</dbReference>
<evidence type="ECO:0000256" key="2">
    <source>
        <dbReference type="ARBA" id="ARBA00022622"/>
    </source>
</evidence>
<evidence type="ECO:0000256" key="7">
    <source>
        <dbReference type="ARBA" id="ARBA00023180"/>
    </source>
</evidence>
<evidence type="ECO:0000256" key="1">
    <source>
        <dbReference type="ARBA" id="ARBA00004589"/>
    </source>
</evidence>
<feature type="chain" id="PRO_5033289868" evidence="9">
    <location>
        <begin position="24"/>
        <end position="118"/>
    </location>
</feature>
<gene>
    <name evidence="11" type="ORF">PPYR_09844</name>
</gene>
<keyword evidence="5" id="KW-1133">Transmembrane helix</keyword>
<dbReference type="GO" id="GO:0032222">
    <property type="term" value="P:regulation of synaptic transmission, cholinergic"/>
    <property type="evidence" value="ECO:0007669"/>
    <property type="project" value="InterPro"/>
</dbReference>
<dbReference type="AlphaFoldDB" id="A0A1Y1MJX9"/>
<dbReference type="PROSITE" id="PS51257">
    <property type="entry name" value="PROKAR_LIPOPROTEIN"/>
    <property type="match status" value="1"/>
</dbReference>
<evidence type="ECO:0000313" key="11">
    <source>
        <dbReference type="EMBL" id="KAB0795783.1"/>
    </source>
</evidence>
<dbReference type="GO" id="GO:0098552">
    <property type="term" value="C:side of membrane"/>
    <property type="evidence" value="ECO:0007669"/>
    <property type="project" value="UniProtKB-KW"/>
</dbReference>
<evidence type="ECO:0000256" key="8">
    <source>
        <dbReference type="ARBA" id="ARBA00023288"/>
    </source>
</evidence>
<evidence type="ECO:0000256" key="6">
    <source>
        <dbReference type="ARBA" id="ARBA00023136"/>
    </source>
</evidence>
<dbReference type="SUPFAM" id="SSF57302">
    <property type="entry name" value="Snake toxin-like"/>
    <property type="match status" value="1"/>
</dbReference>
<evidence type="ECO:0000313" key="10">
    <source>
        <dbReference type="EMBL" id="JAV86031.1"/>
    </source>
</evidence>
<evidence type="ECO:0000256" key="4">
    <source>
        <dbReference type="ARBA" id="ARBA00022729"/>
    </source>
</evidence>
<keyword evidence="7" id="KW-0325">Glycoprotein</keyword>
<organism evidence="10">
    <name type="scientific">Photinus pyralis</name>
    <name type="common">Common eastern firefly</name>
    <name type="synonym">Lampyris pyralis</name>
    <dbReference type="NCBI Taxonomy" id="7054"/>
    <lineage>
        <taxon>Eukaryota</taxon>
        <taxon>Metazoa</taxon>
        <taxon>Ecdysozoa</taxon>
        <taxon>Arthropoda</taxon>
        <taxon>Hexapoda</taxon>
        <taxon>Insecta</taxon>
        <taxon>Pterygota</taxon>
        <taxon>Neoptera</taxon>
        <taxon>Endopterygota</taxon>
        <taxon>Coleoptera</taxon>
        <taxon>Polyphaga</taxon>
        <taxon>Elateriformia</taxon>
        <taxon>Elateroidea</taxon>
        <taxon>Lampyridae</taxon>
        <taxon>Lampyrinae</taxon>
        <taxon>Photinus</taxon>
    </lineage>
</organism>
<feature type="signal peptide" evidence="9">
    <location>
        <begin position="1"/>
        <end position="23"/>
    </location>
</feature>
<evidence type="ECO:0000256" key="9">
    <source>
        <dbReference type="SAM" id="SignalP"/>
    </source>
</evidence>
<keyword evidence="3" id="KW-0812">Transmembrane</keyword>
<dbReference type="OrthoDB" id="75169at2759"/>
<reference evidence="11 12" key="2">
    <citation type="journal article" date="2018" name="Elife">
        <title>Firefly genomes illuminate parallel origins of bioluminescence in beetles.</title>
        <authorList>
            <person name="Fallon T.R."/>
            <person name="Lower S.E."/>
            <person name="Chang C.H."/>
            <person name="Bessho-Uehara M."/>
            <person name="Martin G.J."/>
            <person name="Bewick A.J."/>
            <person name="Behringer M."/>
            <person name="Debat H.J."/>
            <person name="Wong I."/>
            <person name="Day J.C."/>
            <person name="Suvorov A."/>
            <person name="Silva C.J."/>
            <person name="Stanger-Hall K.F."/>
            <person name="Hall D.W."/>
            <person name="Schmitz R.J."/>
            <person name="Nelson D.R."/>
            <person name="Lewis S.M."/>
            <person name="Shigenobu S."/>
            <person name="Bybee S.M."/>
            <person name="Larracuente A.M."/>
            <person name="Oba Y."/>
            <person name="Weng J.K."/>
        </authorList>
    </citation>
    <scope>NUCLEOTIDE SEQUENCE [LARGE SCALE GENOMIC DNA]</scope>
    <source>
        <strain evidence="11">1611_PpyrPB1</strain>
        <tissue evidence="11">Whole body</tissue>
    </source>
</reference>
<sequence>MNSKTVYLFVTVLVACCVQNGWSLKCYTCASPEDSTCGRDFNSSTVPALECDAPNNVCIKAKPKIEGVTVVTRLCGTKDACALLASCVTCDSDLCNTSASVKFQFWLLSLIGVVYFYL</sequence>
<keyword evidence="6" id="KW-0472">Membrane</keyword>